<feature type="domain" description="Exoribonuclease phosphorolytic" evidence="9">
    <location>
        <begin position="151"/>
        <end position="213"/>
    </location>
</feature>
<dbReference type="CDD" id="cd11370">
    <property type="entry name" value="RNase_PH_RRP41"/>
    <property type="match status" value="1"/>
</dbReference>
<evidence type="ECO:0000259" key="9">
    <source>
        <dbReference type="Pfam" id="PF03725"/>
    </source>
</evidence>
<evidence type="ECO:0000256" key="6">
    <source>
        <dbReference type="ARBA" id="ARBA00063066"/>
    </source>
</evidence>
<dbReference type="STRING" id="703135.A0A2A9NSP7"/>
<dbReference type="InterPro" id="IPR020568">
    <property type="entry name" value="Ribosomal_Su5_D2-typ_SF"/>
</dbReference>
<comment type="subcellular location">
    <subcellularLocation>
        <location evidence="1">Cytoplasm</location>
    </subcellularLocation>
    <subcellularLocation>
        <location evidence="2">Nucleus</location>
        <location evidence="2">Nucleolus</location>
    </subcellularLocation>
</comment>
<sequence>MEVLNADGYRSDGRRQFELRSITIDLAQHGAADGTATIVHGLTKVFVSVLGPREAKLRSLTIHDRANVNVEVNVAAFSSGERRKRAKSDKRVLEMASAIKSTFETIIQTNLYPRSQIDIYIQIIEQDGGLLQACINGTTLALICAGIPLVDFACAVTCGVYANSPILDLTTLEENDIPNMTLAMLPKTGSVNLTAMESRLHVDRFGDLFEVALGAGRVIHEEMKLAILAKSRMLVAEMKTIGWGEKDLVD</sequence>
<dbReference type="Pfam" id="PF01138">
    <property type="entry name" value="RNase_PH"/>
    <property type="match status" value="1"/>
</dbReference>
<dbReference type="GO" id="GO:0071051">
    <property type="term" value="P:poly(A)-dependent snoRNA 3'-end processing"/>
    <property type="evidence" value="ECO:0007669"/>
    <property type="project" value="TreeGrafter"/>
</dbReference>
<dbReference type="GO" id="GO:0000177">
    <property type="term" value="C:cytoplasmic exosome (RNase complex)"/>
    <property type="evidence" value="ECO:0007669"/>
    <property type="project" value="TreeGrafter"/>
</dbReference>
<evidence type="ECO:0000256" key="4">
    <source>
        <dbReference type="ARBA" id="ARBA00022490"/>
    </source>
</evidence>
<gene>
    <name evidence="10" type="ORF">AMATHDRAFT_144428</name>
</gene>
<dbReference type="InterPro" id="IPR036345">
    <property type="entry name" value="ExoRNase_PH_dom2_sf"/>
</dbReference>
<dbReference type="PANTHER" id="PTHR11953:SF0">
    <property type="entry name" value="EXOSOME COMPLEX COMPONENT RRP41"/>
    <property type="match status" value="1"/>
</dbReference>
<evidence type="ECO:0000313" key="11">
    <source>
        <dbReference type="Proteomes" id="UP000242287"/>
    </source>
</evidence>
<dbReference type="InterPro" id="IPR015847">
    <property type="entry name" value="ExoRNase_PH_dom2"/>
</dbReference>
<evidence type="ECO:0000256" key="5">
    <source>
        <dbReference type="ARBA" id="ARBA00022835"/>
    </source>
</evidence>
<dbReference type="InterPro" id="IPR027408">
    <property type="entry name" value="PNPase/RNase_PH_dom_sf"/>
</dbReference>
<proteinExistence type="inferred from homology"/>
<dbReference type="EMBL" id="KZ301998">
    <property type="protein sequence ID" value="PFH50702.1"/>
    <property type="molecule type" value="Genomic_DNA"/>
</dbReference>
<protein>
    <recommendedName>
        <fullName evidence="7">Ribosomal RNA-processing protein 41</fullName>
    </recommendedName>
</protein>
<evidence type="ECO:0000256" key="2">
    <source>
        <dbReference type="ARBA" id="ARBA00004604"/>
    </source>
</evidence>
<dbReference type="SUPFAM" id="SSF54211">
    <property type="entry name" value="Ribosomal protein S5 domain 2-like"/>
    <property type="match status" value="1"/>
</dbReference>
<name>A0A2A9NSP7_9AGAR</name>
<dbReference type="Gene3D" id="3.30.230.70">
    <property type="entry name" value="GHMP Kinase, N-terminal domain"/>
    <property type="match status" value="1"/>
</dbReference>
<dbReference type="Proteomes" id="UP000242287">
    <property type="component" value="Unassembled WGS sequence"/>
</dbReference>
<evidence type="ECO:0000256" key="1">
    <source>
        <dbReference type="ARBA" id="ARBA00004496"/>
    </source>
</evidence>
<comment type="subunit">
    <text evidence="6">Component of the RNA exosome complex. Specifically part of the catalytically inactive RNA exosome core complex (Exo-9) which may associate with the catalytic subunits RRP6 and DIS3 in cytoplasmic- and nuclear-specific RNA exosome complex forms. Exo-9 is formed by a hexameric base ring of RNase PH domain-containing subunits and a cap ring consisting of CSL4, RRP4 and RRP40.</text>
</comment>
<keyword evidence="5" id="KW-0271">Exosome</keyword>
<keyword evidence="11" id="KW-1185">Reference proteome</keyword>
<dbReference type="PANTHER" id="PTHR11953">
    <property type="entry name" value="EXOSOME COMPLEX COMPONENT"/>
    <property type="match status" value="1"/>
</dbReference>
<feature type="domain" description="Exoribonuclease phosphorolytic" evidence="8">
    <location>
        <begin position="18"/>
        <end position="148"/>
    </location>
</feature>
<evidence type="ECO:0000256" key="7">
    <source>
        <dbReference type="ARBA" id="ARBA00077929"/>
    </source>
</evidence>
<evidence type="ECO:0000256" key="3">
    <source>
        <dbReference type="ARBA" id="ARBA00006678"/>
    </source>
</evidence>
<dbReference type="GO" id="GO:0016075">
    <property type="term" value="P:rRNA catabolic process"/>
    <property type="evidence" value="ECO:0007669"/>
    <property type="project" value="TreeGrafter"/>
</dbReference>
<keyword evidence="4" id="KW-0963">Cytoplasm</keyword>
<dbReference type="InterPro" id="IPR050080">
    <property type="entry name" value="RNase_PH"/>
</dbReference>
<dbReference type="SUPFAM" id="SSF55666">
    <property type="entry name" value="Ribonuclease PH domain 2-like"/>
    <property type="match status" value="1"/>
</dbReference>
<accession>A0A2A9NSP7</accession>
<dbReference type="GO" id="GO:0071028">
    <property type="term" value="P:nuclear mRNA surveillance"/>
    <property type="evidence" value="ECO:0007669"/>
    <property type="project" value="TreeGrafter"/>
</dbReference>
<organism evidence="10 11">
    <name type="scientific">Amanita thiersii Skay4041</name>
    <dbReference type="NCBI Taxonomy" id="703135"/>
    <lineage>
        <taxon>Eukaryota</taxon>
        <taxon>Fungi</taxon>
        <taxon>Dikarya</taxon>
        <taxon>Basidiomycota</taxon>
        <taxon>Agaricomycotina</taxon>
        <taxon>Agaricomycetes</taxon>
        <taxon>Agaricomycetidae</taxon>
        <taxon>Agaricales</taxon>
        <taxon>Pluteineae</taxon>
        <taxon>Amanitaceae</taxon>
        <taxon>Amanita</taxon>
    </lineage>
</organism>
<dbReference type="InterPro" id="IPR001247">
    <property type="entry name" value="ExoRNase_PH_dom1"/>
</dbReference>
<dbReference type="OrthoDB" id="437922at2759"/>
<comment type="similarity">
    <text evidence="3">Belongs to the RNase PH family.</text>
</comment>
<dbReference type="GO" id="GO:0034475">
    <property type="term" value="P:U4 snRNA 3'-end processing"/>
    <property type="evidence" value="ECO:0007669"/>
    <property type="project" value="TreeGrafter"/>
</dbReference>
<evidence type="ECO:0000259" key="8">
    <source>
        <dbReference type="Pfam" id="PF01138"/>
    </source>
</evidence>
<dbReference type="GO" id="GO:0003723">
    <property type="term" value="F:RNA binding"/>
    <property type="evidence" value="ECO:0007669"/>
    <property type="project" value="TreeGrafter"/>
</dbReference>
<dbReference type="AlphaFoldDB" id="A0A2A9NSP7"/>
<dbReference type="Pfam" id="PF03725">
    <property type="entry name" value="RNase_PH_C"/>
    <property type="match status" value="1"/>
</dbReference>
<dbReference type="GO" id="GO:0000176">
    <property type="term" value="C:nuclear exosome (RNase complex)"/>
    <property type="evidence" value="ECO:0007669"/>
    <property type="project" value="UniProtKB-ARBA"/>
</dbReference>
<evidence type="ECO:0000313" key="10">
    <source>
        <dbReference type="EMBL" id="PFH50702.1"/>
    </source>
</evidence>
<dbReference type="FunFam" id="3.30.230.70:FF:000004">
    <property type="entry name" value="Exosome complex component Rrp41"/>
    <property type="match status" value="1"/>
</dbReference>
<dbReference type="GO" id="GO:0005730">
    <property type="term" value="C:nucleolus"/>
    <property type="evidence" value="ECO:0007669"/>
    <property type="project" value="UniProtKB-SubCell"/>
</dbReference>
<reference evidence="10 11" key="1">
    <citation type="submission" date="2014-02" db="EMBL/GenBank/DDBJ databases">
        <title>Transposable element dynamics among asymbiotic and ectomycorrhizal Amanita fungi.</title>
        <authorList>
            <consortium name="DOE Joint Genome Institute"/>
            <person name="Hess J."/>
            <person name="Skrede I."/>
            <person name="Wolfe B."/>
            <person name="LaButti K."/>
            <person name="Ohm R.A."/>
            <person name="Grigoriev I.V."/>
            <person name="Pringle A."/>
        </authorList>
    </citation>
    <scope>NUCLEOTIDE SEQUENCE [LARGE SCALE GENOMIC DNA]</scope>
    <source>
        <strain evidence="10 11">SKay4041</strain>
    </source>
</reference>